<protein>
    <submittedName>
        <fullName evidence="1">Transcriptional regulator</fullName>
    </submittedName>
</protein>
<dbReference type="RefSeq" id="WP_188596585.1">
    <property type="nucleotide sequence ID" value="NZ_BMNL01000003.1"/>
</dbReference>
<organism evidence="1 2">
    <name type="scientific">Thermocladium modestius</name>
    <dbReference type="NCBI Taxonomy" id="62609"/>
    <lineage>
        <taxon>Archaea</taxon>
        <taxon>Thermoproteota</taxon>
        <taxon>Thermoprotei</taxon>
        <taxon>Thermoproteales</taxon>
        <taxon>Thermoproteaceae</taxon>
        <taxon>Thermocladium</taxon>
    </lineage>
</organism>
<evidence type="ECO:0000313" key="2">
    <source>
        <dbReference type="Proteomes" id="UP000610960"/>
    </source>
</evidence>
<dbReference type="AlphaFoldDB" id="A0A830GWC8"/>
<comment type="caution">
    <text evidence="1">The sequence shown here is derived from an EMBL/GenBank/DDBJ whole genome shotgun (WGS) entry which is preliminary data.</text>
</comment>
<dbReference type="Proteomes" id="UP000610960">
    <property type="component" value="Unassembled WGS sequence"/>
</dbReference>
<dbReference type="PANTHER" id="PTHR43657:SF1">
    <property type="entry name" value="ALTERED INHERITANCE OF MITOCHONDRIA PROTEIN 24, MITOCHONDRIAL"/>
    <property type="match status" value="1"/>
</dbReference>
<proteinExistence type="predicted"/>
<dbReference type="Gene3D" id="3.60.160.10">
    <property type="entry name" value="Mitochondrial biogenesis AIM24"/>
    <property type="match status" value="1"/>
</dbReference>
<dbReference type="PANTHER" id="PTHR43657">
    <property type="entry name" value="TRYPTOPHAN RNA-BINDING ATTENUATOR PROTEIN-LIKE PROTEIN"/>
    <property type="match status" value="1"/>
</dbReference>
<dbReference type="NCBIfam" id="TIGR00266">
    <property type="entry name" value="TIGR00266 family protein"/>
    <property type="match status" value="1"/>
</dbReference>
<reference evidence="1" key="1">
    <citation type="journal article" date="2014" name="Int. J. Syst. Evol. Microbiol.">
        <title>Complete genome sequence of Corynebacterium casei LMG S-19264T (=DSM 44701T), isolated from a smear-ripened cheese.</title>
        <authorList>
            <consortium name="US DOE Joint Genome Institute (JGI-PGF)"/>
            <person name="Walter F."/>
            <person name="Albersmeier A."/>
            <person name="Kalinowski J."/>
            <person name="Ruckert C."/>
        </authorList>
    </citation>
    <scope>NUCLEOTIDE SEQUENCE</scope>
    <source>
        <strain evidence="1">JCM 10088</strain>
    </source>
</reference>
<sequence>MQYSILGDDLQLVKVIMDEGESIYGEGGHLLYKSPTVNLQARDVGGFMAGLKRAVTGATFFVLQLTGPGETAFAGSTPGKVVQISLGNGDQLLAEHGSFLFAEGGVRYDASLAKLTAGIFGGEGLFLAKFTGPGNVFLHGTGNVLPLQLGDGEEVDVEAGHLLAFDAGMQYGIKRAGGLKTMLLGGEGLFFVNIRGPGRVWLRSVSLAALASALSRDMPCPPSCRREAEAGQREFRV</sequence>
<gene>
    <name evidence="1" type="ORF">GCM10007981_12580</name>
</gene>
<dbReference type="SUPFAM" id="SSF51219">
    <property type="entry name" value="TRAP-like"/>
    <property type="match status" value="1"/>
</dbReference>
<evidence type="ECO:0000313" key="1">
    <source>
        <dbReference type="EMBL" id="GGP21304.1"/>
    </source>
</evidence>
<reference evidence="1" key="2">
    <citation type="submission" date="2020-09" db="EMBL/GenBank/DDBJ databases">
        <authorList>
            <person name="Sun Q."/>
            <person name="Ohkuma M."/>
        </authorList>
    </citation>
    <scope>NUCLEOTIDE SEQUENCE</scope>
    <source>
        <strain evidence="1">JCM 10088</strain>
    </source>
</reference>
<dbReference type="InterPro" id="IPR016031">
    <property type="entry name" value="Trp_RNA-bd_attenuator-like_dom"/>
</dbReference>
<dbReference type="InterPro" id="IPR002838">
    <property type="entry name" value="AIM24"/>
</dbReference>
<dbReference type="InterPro" id="IPR036983">
    <property type="entry name" value="AIM24_sf"/>
</dbReference>
<name>A0A830GWC8_9CREN</name>
<dbReference type="EMBL" id="BMNL01000003">
    <property type="protein sequence ID" value="GGP21304.1"/>
    <property type="molecule type" value="Genomic_DNA"/>
</dbReference>
<accession>A0A830GWC8</accession>
<dbReference type="OrthoDB" id="7592at2157"/>
<dbReference type="Pfam" id="PF01987">
    <property type="entry name" value="AIM24"/>
    <property type="match status" value="1"/>
</dbReference>
<keyword evidence="2" id="KW-1185">Reference proteome</keyword>